<name>A0A7Y9Y020_9SPHN</name>
<dbReference type="SUPFAM" id="SSF53335">
    <property type="entry name" value="S-adenosyl-L-methionine-dependent methyltransferases"/>
    <property type="match status" value="1"/>
</dbReference>
<dbReference type="NCBIfam" id="TIGR03438">
    <property type="entry name" value="egtD_ergothio"/>
    <property type="match status" value="1"/>
</dbReference>
<gene>
    <name evidence="4" type="ORF">FHS75_002827</name>
</gene>
<dbReference type="EMBL" id="JACBZF010000005">
    <property type="protein sequence ID" value="NYH96488.1"/>
    <property type="molecule type" value="Genomic_DNA"/>
</dbReference>
<keyword evidence="1 4" id="KW-0489">Methyltransferase</keyword>
<dbReference type="Pfam" id="PF10017">
    <property type="entry name" value="Methyltransf_33"/>
    <property type="match status" value="1"/>
</dbReference>
<accession>A0A7Y9Y020</accession>
<reference evidence="4 5" key="1">
    <citation type="submission" date="2020-07" db="EMBL/GenBank/DDBJ databases">
        <title>Genomic Encyclopedia of Type Strains, Phase IV (KMG-IV): sequencing the most valuable type-strain genomes for metagenomic binning, comparative biology and taxonomic classification.</title>
        <authorList>
            <person name="Goeker M."/>
        </authorList>
    </citation>
    <scope>NUCLEOTIDE SEQUENCE [LARGE SCALE GENOMIC DNA]</scope>
    <source>
        <strain evidence="4 5">DSM 29043</strain>
    </source>
</reference>
<protein>
    <submittedName>
        <fullName evidence="4">Dimethylhistidine N-methyltransferase</fullName>
    </submittedName>
</protein>
<comment type="caution">
    <text evidence="4">The sequence shown here is derived from an EMBL/GenBank/DDBJ whole genome shotgun (WGS) entry which is preliminary data.</text>
</comment>
<evidence type="ECO:0000313" key="5">
    <source>
        <dbReference type="Proteomes" id="UP000522081"/>
    </source>
</evidence>
<keyword evidence="5" id="KW-1185">Reference proteome</keyword>
<dbReference type="GO" id="GO:0032259">
    <property type="term" value="P:methylation"/>
    <property type="evidence" value="ECO:0007669"/>
    <property type="project" value="UniProtKB-KW"/>
</dbReference>
<dbReference type="InterPro" id="IPR035094">
    <property type="entry name" value="EgtD"/>
</dbReference>
<sequence length="328" mass="36566">MAGDTDTALVQADEDEQHRRFRDDVLSGLAQEQKTIPARYFYDLRGSELFEEITAAPEYYPTRSEIEILKTQCDAFRRDIGPGRGVVDFGAGSTAKTPLLLDCIDPVFYVPIDISGEFLRDSCEALQRRYPDMPIFPIEADFTRPVPMPSEVSGQELLGFFPGSTIGNLEPAGAVDLLRAMRSTLGDNALLLIGMDRIKDPDVLEAAYDDAGGVTAAFNRNLVTRMNRELGADIPEEAIRHRAIWNPDRARIEMHLEATREIRFEVAGERFTMREGETIHTENSHKYDERSAATLLIAGGWDPVRHYTDSGNRFMVVLAQAAPESVGP</sequence>
<organism evidence="4 5">
    <name type="scientific">Novosphingobium marinum</name>
    <dbReference type="NCBI Taxonomy" id="1514948"/>
    <lineage>
        <taxon>Bacteria</taxon>
        <taxon>Pseudomonadati</taxon>
        <taxon>Pseudomonadota</taxon>
        <taxon>Alphaproteobacteria</taxon>
        <taxon>Sphingomonadales</taxon>
        <taxon>Sphingomonadaceae</taxon>
        <taxon>Novosphingobium</taxon>
    </lineage>
</organism>
<dbReference type="GO" id="GO:0008168">
    <property type="term" value="F:methyltransferase activity"/>
    <property type="evidence" value="ECO:0007669"/>
    <property type="project" value="UniProtKB-KW"/>
</dbReference>
<feature type="domain" description="Histidine-specific methyltransferase SAM-dependent" evidence="3">
    <location>
        <begin position="21"/>
        <end position="320"/>
    </location>
</feature>
<dbReference type="Gene3D" id="3.40.50.150">
    <property type="entry name" value="Vaccinia Virus protein VP39"/>
    <property type="match status" value="1"/>
</dbReference>
<dbReference type="RefSeq" id="WP_179408326.1">
    <property type="nucleotide sequence ID" value="NZ_BMGF01000005.1"/>
</dbReference>
<evidence type="ECO:0000313" key="4">
    <source>
        <dbReference type="EMBL" id="NYH96488.1"/>
    </source>
</evidence>
<keyword evidence="2 4" id="KW-0808">Transferase</keyword>
<dbReference type="PANTHER" id="PTHR43397:SF1">
    <property type="entry name" value="ERGOTHIONEINE BIOSYNTHESIS PROTEIN 1"/>
    <property type="match status" value="1"/>
</dbReference>
<proteinExistence type="predicted"/>
<dbReference type="PANTHER" id="PTHR43397">
    <property type="entry name" value="ERGOTHIONEINE BIOSYNTHESIS PROTEIN 1"/>
    <property type="match status" value="1"/>
</dbReference>
<evidence type="ECO:0000256" key="2">
    <source>
        <dbReference type="ARBA" id="ARBA00022679"/>
    </source>
</evidence>
<dbReference type="InterPro" id="IPR019257">
    <property type="entry name" value="MeTrfase_dom"/>
</dbReference>
<dbReference type="InterPro" id="IPR029063">
    <property type="entry name" value="SAM-dependent_MTases_sf"/>
</dbReference>
<evidence type="ECO:0000256" key="1">
    <source>
        <dbReference type="ARBA" id="ARBA00022603"/>
    </source>
</evidence>
<dbReference type="AlphaFoldDB" id="A0A7Y9Y020"/>
<dbReference type="InterPro" id="IPR017804">
    <property type="entry name" value="MeTrfase_EgtD-like"/>
</dbReference>
<dbReference type="Proteomes" id="UP000522081">
    <property type="component" value="Unassembled WGS sequence"/>
</dbReference>
<evidence type="ECO:0000259" key="3">
    <source>
        <dbReference type="Pfam" id="PF10017"/>
    </source>
</evidence>
<dbReference type="PIRSF" id="PIRSF018005">
    <property type="entry name" value="UCP018005"/>
    <property type="match status" value="1"/>
</dbReference>
<dbReference type="InterPro" id="IPR051128">
    <property type="entry name" value="EgtD_Methyltrsf_superfamily"/>
</dbReference>